<feature type="signal peptide" evidence="1">
    <location>
        <begin position="1"/>
        <end position="27"/>
    </location>
</feature>
<feature type="domain" description="Serine aminopeptidase S33" evidence="2">
    <location>
        <begin position="86"/>
        <end position="188"/>
    </location>
</feature>
<evidence type="ECO:0000313" key="3">
    <source>
        <dbReference type="EMBL" id="SHE73410.1"/>
    </source>
</evidence>
<dbReference type="AlphaFoldDB" id="A0A1M4VWX6"/>
<keyword evidence="4" id="KW-1185">Reference proteome</keyword>
<evidence type="ECO:0000259" key="2">
    <source>
        <dbReference type="Pfam" id="PF12146"/>
    </source>
</evidence>
<proteinExistence type="predicted"/>
<feature type="chain" id="PRO_5012838466" description="Serine aminopeptidase S33 domain-containing protein" evidence="1">
    <location>
        <begin position="28"/>
        <end position="331"/>
    </location>
</feature>
<dbReference type="RefSeq" id="WP_084522794.1">
    <property type="nucleotide sequence ID" value="NZ_FQUZ01000006.1"/>
</dbReference>
<dbReference type="STRING" id="1122156.SAMN02745117_00750"/>
<name>A0A1M4VWX6_9BURK</name>
<reference evidence="3 4" key="1">
    <citation type="submission" date="2016-11" db="EMBL/GenBank/DDBJ databases">
        <authorList>
            <person name="Jaros S."/>
            <person name="Januszkiewicz K."/>
            <person name="Wedrychowicz H."/>
        </authorList>
    </citation>
    <scope>NUCLEOTIDE SEQUENCE [LARGE SCALE GENOMIC DNA]</scope>
    <source>
        <strain evidence="3 4">DSM 16112</strain>
    </source>
</reference>
<dbReference type="InterPro" id="IPR029058">
    <property type="entry name" value="AB_hydrolase_fold"/>
</dbReference>
<dbReference type="SUPFAM" id="SSF53474">
    <property type="entry name" value="alpha/beta-Hydrolases"/>
    <property type="match status" value="1"/>
</dbReference>
<sequence>MAFPFRLPSGRAMALAAALCLHWSAQAADAPVQMAVDGGRLHGSLNVPLGASTPVPTVLLIAGSGPTDRDGNSALMSGRNDSLKWLAQALEDAGIASLRYDKRGVAASQAAGGPDEAQLRIETYADDVCRWLDWLAQDRRLGRVAIVGHSEGALIGLLAARQCPGKASAYISLAGVGSKAADVIRWQLQQQAVSERVRERSEGILQSLENGQTTEPIPPSLHGMFRPSVQPYLISWFRYDPAQELAQLRLPTLIVHGDTDIQVSVQEARKLAAAQPAAQLLIVPGMNHVLKTAPLDLAQQQTTYTNPDLPLPGSLTQPLIGFLKRHLQAGR</sequence>
<dbReference type="PANTHER" id="PTHR43265:SF1">
    <property type="entry name" value="ESTERASE ESTD"/>
    <property type="match status" value="1"/>
</dbReference>
<dbReference type="GO" id="GO:0052689">
    <property type="term" value="F:carboxylic ester hydrolase activity"/>
    <property type="evidence" value="ECO:0007669"/>
    <property type="project" value="TreeGrafter"/>
</dbReference>
<dbReference type="InterPro" id="IPR022742">
    <property type="entry name" value="Hydrolase_4"/>
</dbReference>
<organism evidence="3 4">
    <name type="scientific">Lampropedia hyalina DSM 16112</name>
    <dbReference type="NCBI Taxonomy" id="1122156"/>
    <lineage>
        <taxon>Bacteria</taxon>
        <taxon>Pseudomonadati</taxon>
        <taxon>Pseudomonadota</taxon>
        <taxon>Betaproteobacteria</taxon>
        <taxon>Burkholderiales</taxon>
        <taxon>Comamonadaceae</taxon>
        <taxon>Lampropedia</taxon>
    </lineage>
</organism>
<accession>A0A1M4VWX6</accession>
<gene>
    <name evidence="3" type="ORF">SAMN02745117_00750</name>
</gene>
<dbReference type="Pfam" id="PF12146">
    <property type="entry name" value="Hydrolase_4"/>
    <property type="match status" value="1"/>
</dbReference>
<keyword evidence="1" id="KW-0732">Signal</keyword>
<dbReference type="EMBL" id="FQUZ01000006">
    <property type="protein sequence ID" value="SHE73410.1"/>
    <property type="molecule type" value="Genomic_DNA"/>
</dbReference>
<protein>
    <recommendedName>
        <fullName evidence="2">Serine aminopeptidase S33 domain-containing protein</fullName>
    </recommendedName>
</protein>
<dbReference type="PANTHER" id="PTHR43265">
    <property type="entry name" value="ESTERASE ESTD"/>
    <property type="match status" value="1"/>
</dbReference>
<evidence type="ECO:0000256" key="1">
    <source>
        <dbReference type="SAM" id="SignalP"/>
    </source>
</evidence>
<evidence type="ECO:0000313" key="4">
    <source>
        <dbReference type="Proteomes" id="UP000184327"/>
    </source>
</evidence>
<dbReference type="Gene3D" id="3.40.50.1820">
    <property type="entry name" value="alpha/beta hydrolase"/>
    <property type="match status" value="1"/>
</dbReference>
<dbReference type="Proteomes" id="UP000184327">
    <property type="component" value="Unassembled WGS sequence"/>
</dbReference>
<dbReference type="InterPro" id="IPR053145">
    <property type="entry name" value="AB_hydrolase_Est10"/>
</dbReference>